<accession>A0A225UC81</accession>
<protein>
    <submittedName>
        <fullName evidence="1">Uncharacterized protein</fullName>
    </submittedName>
</protein>
<dbReference type="Proteomes" id="UP000198211">
    <property type="component" value="Unassembled WGS sequence"/>
</dbReference>
<dbReference type="AlphaFoldDB" id="A0A225UC81"/>
<comment type="caution">
    <text evidence="1">The sequence shown here is derived from an EMBL/GenBank/DDBJ whole genome shotgun (WGS) entry which is preliminary data.</text>
</comment>
<proteinExistence type="predicted"/>
<dbReference type="EMBL" id="NBNE01023509">
    <property type="protein sequence ID" value="OWY90236.1"/>
    <property type="molecule type" value="Genomic_DNA"/>
</dbReference>
<gene>
    <name evidence="1" type="ORF">PHMEG_00041728</name>
</gene>
<name>A0A225UC81_9STRA</name>
<evidence type="ECO:0000313" key="2">
    <source>
        <dbReference type="Proteomes" id="UP000198211"/>
    </source>
</evidence>
<keyword evidence="2" id="KW-1185">Reference proteome</keyword>
<dbReference type="OrthoDB" id="122637at2759"/>
<sequence length="165" mass="18581">MRKNSLARAHLTEELRLRRINAALAQVGLTLPNSSYPYQSGTSAGADHLLNLPLKLSEYVRRTRVPLAQFVELARGQTQSDYRPNKNLVPEVISVLCAGYPRLVELLQIANEGVRVQLARVPPANSRLPPNHGSADERVNILRKNIRKDQDEWRCLVLDSDLLEI</sequence>
<evidence type="ECO:0000313" key="1">
    <source>
        <dbReference type="EMBL" id="OWY90236.1"/>
    </source>
</evidence>
<organism evidence="1 2">
    <name type="scientific">Phytophthora megakarya</name>
    <dbReference type="NCBI Taxonomy" id="4795"/>
    <lineage>
        <taxon>Eukaryota</taxon>
        <taxon>Sar</taxon>
        <taxon>Stramenopiles</taxon>
        <taxon>Oomycota</taxon>
        <taxon>Peronosporomycetes</taxon>
        <taxon>Peronosporales</taxon>
        <taxon>Peronosporaceae</taxon>
        <taxon>Phytophthora</taxon>
    </lineage>
</organism>
<reference evidence="2" key="1">
    <citation type="submission" date="2017-03" db="EMBL/GenBank/DDBJ databases">
        <title>Phytopthora megakarya and P. palmivora, two closely related causual agents of cacao black pod achieved similar genome size and gene model numbers by different mechanisms.</title>
        <authorList>
            <person name="Ali S."/>
            <person name="Shao J."/>
            <person name="Larry D.J."/>
            <person name="Kronmiller B."/>
            <person name="Shen D."/>
            <person name="Strem M.D."/>
            <person name="Melnick R.L."/>
            <person name="Guiltinan M.J."/>
            <person name="Tyler B.M."/>
            <person name="Meinhardt L.W."/>
            <person name="Bailey B.A."/>
        </authorList>
    </citation>
    <scope>NUCLEOTIDE SEQUENCE [LARGE SCALE GENOMIC DNA]</scope>
    <source>
        <strain evidence="2">zdho120</strain>
    </source>
</reference>